<keyword evidence="8 9" id="KW-0472">Membrane</keyword>
<keyword evidence="3" id="KW-1003">Cell membrane</keyword>
<evidence type="ECO:0000256" key="3">
    <source>
        <dbReference type="ARBA" id="ARBA00022475"/>
    </source>
</evidence>
<dbReference type="InterPro" id="IPR013013">
    <property type="entry name" value="PTS_EIIC_1"/>
</dbReference>
<sequence length="172" mass="18346">MKKESLAKRYGIALSYIAVSVVSLLIFWALSLTGVGAFVGIFNAYKLIFPLVVSISVATGIGFDHSGASALAGAVGYLVFGSSFSVLVDPKTAFLVTSPIKLFGSVGSDQLFFILCGLFMGIVAGVLYNKFYNIKMPEWLAFFGGRRFVPIVTSVVALFIGSFIANVVIPHL</sequence>
<dbReference type="InterPro" id="IPR050429">
    <property type="entry name" value="PTS_Glucose_EIICBA"/>
</dbReference>
<keyword evidence="5" id="KW-0598">Phosphotransferase system</keyword>
<keyword evidence="2" id="KW-0813">Transport</keyword>
<accession>A0A0R2HY74</accession>
<evidence type="ECO:0000313" key="12">
    <source>
        <dbReference type="Proteomes" id="UP000051658"/>
    </source>
</evidence>
<reference evidence="11 12" key="1">
    <citation type="journal article" date="2015" name="Genome Announc.">
        <title>Expanding the biotechnology potential of lactobacilli through comparative genomics of 213 strains and associated genera.</title>
        <authorList>
            <person name="Sun Z."/>
            <person name="Harris H.M."/>
            <person name="McCann A."/>
            <person name="Guo C."/>
            <person name="Argimon S."/>
            <person name="Zhang W."/>
            <person name="Yang X."/>
            <person name="Jeffery I.B."/>
            <person name="Cooney J.C."/>
            <person name="Kagawa T.F."/>
            <person name="Liu W."/>
            <person name="Song Y."/>
            <person name="Salvetti E."/>
            <person name="Wrobel A."/>
            <person name="Rasinkangas P."/>
            <person name="Parkhill J."/>
            <person name="Rea M.C."/>
            <person name="O'Sullivan O."/>
            <person name="Ritari J."/>
            <person name="Douillard F.P."/>
            <person name="Paul Ross R."/>
            <person name="Yang R."/>
            <person name="Briner A.E."/>
            <person name="Felis G.E."/>
            <person name="de Vos W.M."/>
            <person name="Barrangou R."/>
            <person name="Klaenhammer T.R."/>
            <person name="Caufield P.W."/>
            <person name="Cui Y."/>
            <person name="Zhang H."/>
            <person name="O'Toole P.W."/>
        </authorList>
    </citation>
    <scope>NUCLEOTIDE SEQUENCE [LARGE SCALE GENOMIC DNA]</scope>
    <source>
        <strain evidence="11 12">DSM 20623</strain>
    </source>
</reference>
<evidence type="ECO:0000259" key="10">
    <source>
        <dbReference type="PROSITE" id="PS51103"/>
    </source>
</evidence>
<dbReference type="GO" id="GO:0005886">
    <property type="term" value="C:plasma membrane"/>
    <property type="evidence" value="ECO:0007669"/>
    <property type="project" value="UniProtKB-SubCell"/>
</dbReference>
<dbReference type="GO" id="GO:0015764">
    <property type="term" value="P:N-acetylglucosamine transport"/>
    <property type="evidence" value="ECO:0007669"/>
    <property type="project" value="TreeGrafter"/>
</dbReference>
<feature type="transmembrane region" description="Helical" evidence="9">
    <location>
        <begin position="111"/>
        <end position="128"/>
    </location>
</feature>
<feature type="transmembrane region" description="Helical" evidence="9">
    <location>
        <begin position="12"/>
        <end position="38"/>
    </location>
</feature>
<dbReference type="PROSITE" id="PS51103">
    <property type="entry name" value="PTS_EIIC_TYPE_1"/>
    <property type="match status" value="1"/>
</dbReference>
<keyword evidence="6 9" id="KW-0812">Transmembrane</keyword>
<gene>
    <name evidence="11" type="ORF">IV74_GL000096</name>
</gene>
<evidence type="ECO:0000256" key="5">
    <source>
        <dbReference type="ARBA" id="ARBA00022683"/>
    </source>
</evidence>
<evidence type="ECO:0000256" key="8">
    <source>
        <dbReference type="ARBA" id="ARBA00023136"/>
    </source>
</evidence>
<evidence type="ECO:0000256" key="9">
    <source>
        <dbReference type="SAM" id="Phobius"/>
    </source>
</evidence>
<protein>
    <recommendedName>
        <fullName evidence="10">PTS EIIC type-1 domain-containing protein</fullName>
    </recommendedName>
</protein>
<proteinExistence type="predicted"/>
<evidence type="ECO:0000313" key="11">
    <source>
        <dbReference type="EMBL" id="KRN57576.1"/>
    </source>
</evidence>
<feature type="domain" description="PTS EIIC type-1" evidence="10">
    <location>
        <begin position="1"/>
        <end position="172"/>
    </location>
</feature>
<keyword evidence="4" id="KW-0762">Sugar transport</keyword>
<dbReference type="PATRIC" id="fig|1449336.4.peg.96"/>
<dbReference type="RefSeq" id="WP_034572581.1">
    <property type="nucleotide sequence ID" value="NZ_JQBS01000006.1"/>
</dbReference>
<evidence type="ECO:0000256" key="7">
    <source>
        <dbReference type="ARBA" id="ARBA00022989"/>
    </source>
</evidence>
<evidence type="ECO:0000256" key="2">
    <source>
        <dbReference type="ARBA" id="ARBA00022448"/>
    </source>
</evidence>
<dbReference type="EMBL" id="JQBS01000006">
    <property type="protein sequence ID" value="KRN57576.1"/>
    <property type="molecule type" value="Genomic_DNA"/>
</dbReference>
<organism evidence="11 12">
    <name type="scientific">Carnobacterium divergens DSM 20623</name>
    <dbReference type="NCBI Taxonomy" id="1449336"/>
    <lineage>
        <taxon>Bacteria</taxon>
        <taxon>Bacillati</taxon>
        <taxon>Bacillota</taxon>
        <taxon>Bacilli</taxon>
        <taxon>Lactobacillales</taxon>
        <taxon>Carnobacteriaceae</taxon>
        <taxon>Carnobacterium</taxon>
    </lineage>
</organism>
<feature type="transmembrane region" description="Helical" evidence="9">
    <location>
        <begin position="70"/>
        <end position="88"/>
    </location>
</feature>
<dbReference type="GO" id="GO:0008982">
    <property type="term" value="F:protein-N(PI)-phosphohistidine-sugar phosphotransferase activity"/>
    <property type="evidence" value="ECO:0007669"/>
    <property type="project" value="InterPro"/>
</dbReference>
<dbReference type="PANTHER" id="PTHR30009">
    <property type="entry name" value="CYTOCHROME C-TYPE SYNTHESIS PROTEIN AND PTS TRANSMEMBRANE COMPONENT"/>
    <property type="match status" value="1"/>
</dbReference>
<dbReference type="InterPro" id="IPR003352">
    <property type="entry name" value="PTS_EIIC"/>
</dbReference>
<dbReference type="Proteomes" id="UP000051658">
    <property type="component" value="Unassembled WGS sequence"/>
</dbReference>
<keyword evidence="12" id="KW-1185">Reference proteome</keyword>
<dbReference type="AlphaFoldDB" id="A0A0R2HY74"/>
<feature type="transmembrane region" description="Helical" evidence="9">
    <location>
        <begin position="148"/>
        <end position="169"/>
    </location>
</feature>
<dbReference type="GO" id="GO:0090563">
    <property type="term" value="F:protein-phosphocysteine-sugar phosphotransferase activity"/>
    <property type="evidence" value="ECO:0007669"/>
    <property type="project" value="TreeGrafter"/>
</dbReference>
<evidence type="ECO:0000256" key="6">
    <source>
        <dbReference type="ARBA" id="ARBA00022692"/>
    </source>
</evidence>
<keyword evidence="7 9" id="KW-1133">Transmembrane helix</keyword>
<dbReference type="GO" id="GO:0009401">
    <property type="term" value="P:phosphoenolpyruvate-dependent sugar phosphotransferase system"/>
    <property type="evidence" value="ECO:0007669"/>
    <property type="project" value="UniProtKB-KW"/>
</dbReference>
<dbReference type="eggNOG" id="COG1263">
    <property type="taxonomic scope" value="Bacteria"/>
</dbReference>
<comment type="caution">
    <text evidence="11">The sequence shown here is derived from an EMBL/GenBank/DDBJ whole genome shotgun (WGS) entry which is preliminary data.</text>
</comment>
<evidence type="ECO:0000256" key="1">
    <source>
        <dbReference type="ARBA" id="ARBA00004651"/>
    </source>
</evidence>
<dbReference type="GeneID" id="89587678"/>
<name>A0A0R2HY74_CARDV</name>
<dbReference type="PANTHER" id="PTHR30009:SF4">
    <property type="entry name" value="PTS SYSTEM N-ACETYLGLUCOSAMINE-SPECIFIC EIICBA COMPONENT"/>
    <property type="match status" value="1"/>
</dbReference>
<dbReference type="Pfam" id="PF02378">
    <property type="entry name" value="PTS_EIIC"/>
    <property type="match status" value="1"/>
</dbReference>
<feature type="transmembrane region" description="Helical" evidence="9">
    <location>
        <begin position="44"/>
        <end position="63"/>
    </location>
</feature>
<comment type="subcellular location">
    <subcellularLocation>
        <location evidence="1">Cell membrane</location>
        <topology evidence="1">Multi-pass membrane protein</topology>
    </subcellularLocation>
</comment>
<evidence type="ECO:0000256" key="4">
    <source>
        <dbReference type="ARBA" id="ARBA00022597"/>
    </source>
</evidence>